<evidence type="ECO:0000313" key="2">
    <source>
        <dbReference type="EMBL" id="MPC72485.1"/>
    </source>
</evidence>
<sequence length="71" mass="8015">MEEVTWKRRERRGECDEEEDMKRSKRKSRRMCRRGYGKEKNMKTGICKVEGEEKGGRGGEGGGVGGGGKGY</sequence>
<evidence type="ECO:0000313" key="3">
    <source>
        <dbReference type="Proteomes" id="UP000324222"/>
    </source>
</evidence>
<feature type="region of interest" description="Disordered" evidence="1">
    <location>
        <begin position="50"/>
        <end position="71"/>
    </location>
</feature>
<proteinExistence type="predicted"/>
<reference evidence="2 3" key="1">
    <citation type="submission" date="2019-05" db="EMBL/GenBank/DDBJ databases">
        <title>Another draft genome of Portunus trituberculatus and its Hox gene families provides insights of decapod evolution.</title>
        <authorList>
            <person name="Jeong J.-H."/>
            <person name="Song I."/>
            <person name="Kim S."/>
            <person name="Choi T."/>
            <person name="Kim D."/>
            <person name="Ryu S."/>
            <person name="Kim W."/>
        </authorList>
    </citation>
    <scope>NUCLEOTIDE SEQUENCE [LARGE SCALE GENOMIC DNA]</scope>
    <source>
        <tissue evidence="2">Muscle</tissue>
    </source>
</reference>
<feature type="compositionally biased region" description="Basic residues" evidence="1">
    <location>
        <begin position="23"/>
        <end position="35"/>
    </location>
</feature>
<comment type="caution">
    <text evidence="2">The sequence shown here is derived from an EMBL/GenBank/DDBJ whole genome shotgun (WGS) entry which is preliminary data.</text>
</comment>
<gene>
    <name evidence="2" type="ORF">E2C01_066794</name>
</gene>
<feature type="region of interest" description="Disordered" evidence="1">
    <location>
        <begin position="1"/>
        <end position="35"/>
    </location>
</feature>
<evidence type="ECO:0000256" key="1">
    <source>
        <dbReference type="SAM" id="MobiDB-lite"/>
    </source>
</evidence>
<name>A0A5B7HRX3_PORTR</name>
<organism evidence="2 3">
    <name type="scientific">Portunus trituberculatus</name>
    <name type="common">Swimming crab</name>
    <name type="synonym">Neptunus trituberculatus</name>
    <dbReference type="NCBI Taxonomy" id="210409"/>
    <lineage>
        <taxon>Eukaryota</taxon>
        <taxon>Metazoa</taxon>
        <taxon>Ecdysozoa</taxon>
        <taxon>Arthropoda</taxon>
        <taxon>Crustacea</taxon>
        <taxon>Multicrustacea</taxon>
        <taxon>Malacostraca</taxon>
        <taxon>Eumalacostraca</taxon>
        <taxon>Eucarida</taxon>
        <taxon>Decapoda</taxon>
        <taxon>Pleocyemata</taxon>
        <taxon>Brachyura</taxon>
        <taxon>Eubrachyura</taxon>
        <taxon>Portunoidea</taxon>
        <taxon>Portunidae</taxon>
        <taxon>Portuninae</taxon>
        <taxon>Portunus</taxon>
    </lineage>
</organism>
<protein>
    <submittedName>
        <fullName evidence="2">Uncharacterized protein</fullName>
    </submittedName>
</protein>
<feature type="compositionally biased region" description="Basic and acidic residues" evidence="1">
    <location>
        <begin position="1"/>
        <end position="14"/>
    </location>
</feature>
<dbReference type="Proteomes" id="UP000324222">
    <property type="component" value="Unassembled WGS sequence"/>
</dbReference>
<dbReference type="AlphaFoldDB" id="A0A5B7HRX3"/>
<accession>A0A5B7HRX3</accession>
<feature type="compositionally biased region" description="Gly residues" evidence="1">
    <location>
        <begin position="58"/>
        <end position="71"/>
    </location>
</feature>
<dbReference type="EMBL" id="VSRR010034817">
    <property type="protein sequence ID" value="MPC72485.1"/>
    <property type="molecule type" value="Genomic_DNA"/>
</dbReference>
<keyword evidence="3" id="KW-1185">Reference proteome</keyword>